<accession>A0A1R3S0S7</accession>
<dbReference type="VEuPathDB" id="FungiDB:ASPCADRAFT_401342"/>
<keyword evidence="3" id="KW-1185">Reference proteome</keyword>
<sequence length="213" mass="24745">MGFWTPNPEKKLRQAIHRWESRQKGYSEEEWEEVIAWTGPYEEVEERGIALLERRQRMLKGPLLDFSTAVEVELDNKPPAYKDKDTSNQDREQLAKTEAGRLLELYWESRATLNEMHLKQPKRMKGGIWDIIREDEDRDGRPYVWVMARARCADEGGCCGRDCRCCEKSRLTYNRPLPLEEGNSYSSMPSISSSEVPSAAKDLRLSTTLIRES</sequence>
<reference evidence="3" key="1">
    <citation type="journal article" date="2017" name="Genome Biol.">
        <title>Comparative genomics reveals high biological diversity and specific adaptations in the industrially and medically important fungal genus Aspergillus.</title>
        <authorList>
            <person name="de Vries R.P."/>
            <person name="Riley R."/>
            <person name="Wiebenga A."/>
            <person name="Aguilar-Osorio G."/>
            <person name="Amillis S."/>
            <person name="Uchima C.A."/>
            <person name="Anderluh G."/>
            <person name="Asadollahi M."/>
            <person name="Askin M."/>
            <person name="Barry K."/>
            <person name="Battaglia E."/>
            <person name="Bayram O."/>
            <person name="Benocci T."/>
            <person name="Braus-Stromeyer S.A."/>
            <person name="Caldana C."/>
            <person name="Canovas D."/>
            <person name="Cerqueira G.C."/>
            <person name="Chen F."/>
            <person name="Chen W."/>
            <person name="Choi C."/>
            <person name="Clum A."/>
            <person name="Dos Santos R.A."/>
            <person name="Damasio A.R."/>
            <person name="Diallinas G."/>
            <person name="Emri T."/>
            <person name="Fekete E."/>
            <person name="Flipphi M."/>
            <person name="Freyberg S."/>
            <person name="Gallo A."/>
            <person name="Gournas C."/>
            <person name="Habgood R."/>
            <person name="Hainaut M."/>
            <person name="Harispe M.L."/>
            <person name="Henrissat B."/>
            <person name="Hilden K.S."/>
            <person name="Hope R."/>
            <person name="Hossain A."/>
            <person name="Karabika E."/>
            <person name="Karaffa L."/>
            <person name="Karanyi Z."/>
            <person name="Krasevec N."/>
            <person name="Kuo A."/>
            <person name="Kusch H."/>
            <person name="LaButti K."/>
            <person name="Lagendijk E.L."/>
            <person name="Lapidus A."/>
            <person name="Levasseur A."/>
            <person name="Lindquist E."/>
            <person name="Lipzen A."/>
            <person name="Logrieco A.F."/>
            <person name="MacCabe A."/>
            <person name="Maekelae M.R."/>
            <person name="Malavazi I."/>
            <person name="Melin P."/>
            <person name="Meyer V."/>
            <person name="Mielnichuk N."/>
            <person name="Miskei M."/>
            <person name="Molnar A.P."/>
            <person name="Mule G."/>
            <person name="Ngan C.Y."/>
            <person name="Orejas M."/>
            <person name="Orosz E."/>
            <person name="Ouedraogo J.P."/>
            <person name="Overkamp K.M."/>
            <person name="Park H.-S."/>
            <person name="Perrone G."/>
            <person name="Piumi F."/>
            <person name="Punt P.J."/>
            <person name="Ram A.F."/>
            <person name="Ramon A."/>
            <person name="Rauscher S."/>
            <person name="Record E."/>
            <person name="Riano-Pachon D.M."/>
            <person name="Robert V."/>
            <person name="Roehrig J."/>
            <person name="Ruller R."/>
            <person name="Salamov A."/>
            <person name="Salih N.S."/>
            <person name="Samson R.A."/>
            <person name="Sandor E."/>
            <person name="Sanguinetti M."/>
            <person name="Schuetze T."/>
            <person name="Sepcic K."/>
            <person name="Shelest E."/>
            <person name="Sherlock G."/>
            <person name="Sophianopoulou V."/>
            <person name="Squina F.M."/>
            <person name="Sun H."/>
            <person name="Susca A."/>
            <person name="Todd R.B."/>
            <person name="Tsang A."/>
            <person name="Unkles S.E."/>
            <person name="van de Wiele N."/>
            <person name="van Rossen-Uffink D."/>
            <person name="Oliveira J.V."/>
            <person name="Vesth T.C."/>
            <person name="Visser J."/>
            <person name="Yu J.-H."/>
            <person name="Zhou M."/>
            <person name="Andersen M.R."/>
            <person name="Archer D.B."/>
            <person name="Baker S.E."/>
            <person name="Benoit I."/>
            <person name="Brakhage A.A."/>
            <person name="Braus G.H."/>
            <person name="Fischer R."/>
            <person name="Frisvad J.C."/>
            <person name="Goldman G.H."/>
            <person name="Houbraken J."/>
            <person name="Oakley B."/>
            <person name="Pocsi I."/>
            <person name="Scazzocchio C."/>
            <person name="Seiboth B."/>
            <person name="vanKuyk P.A."/>
            <person name="Wortman J."/>
            <person name="Dyer P.S."/>
            <person name="Grigoriev I.V."/>
        </authorList>
    </citation>
    <scope>NUCLEOTIDE SEQUENCE [LARGE SCALE GENOMIC DNA]</scope>
    <source>
        <strain evidence="3">ITEM 5010</strain>
    </source>
</reference>
<protein>
    <submittedName>
        <fullName evidence="2">Uncharacterized protein</fullName>
    </submittedName>
</protein>
<dbReference type="Proteomes" id="UP000188318">
    <property type="component" value="Unassembled WGS sequence"/>
</dbReference>
<dbReference type="OrthoDB" id="4467841at2759"/>
<evidence type="ECO:0000313" key="3">
    <source>
        <dbReference type="Proteomes" id="UP000188318"/>
    </source>
</evidence>
<dbReference type="EMBL" id="KV907493">
    <property type="protein sequence ID" value="OOG00334.1"/>
    <property type="molecule type" value="Genomic_DNA"/>
</dbReference>
<name>A0A1R3S0S7_ASPC5</name>
<proteinExistence type="predicted"/>
<evidence type="ECO:0000256" key="1">
    <source>
        <dbReference type="SAM" id="MobiDB-lite"/>
    </source>
</evidence>
<evidence type="ECO:0000313" key="2">
    <source>
        <dbReference type="EMBL" id="OOG00334.1"/>
    </source>
</evidence>
<feature type="region of interest" description="Disordered" evidence="1">
    <location>
        <begin position="177"/>
        <end position="199"/>
    </location>
</feature>
<dbReference type="AlphaFoldDB" id="A0A1R3S0S7"/>
<gene>
    <name evidence="2" type="ORF">ASPCADRAFT_401342</name>
</gene>
<dbReference type="STRING" id="602072.A0A1R3S0S7"/>
<feature type="compositionally biased region" description="Low complexity" evidence="1">
    <location>
        <begin position="184"/>
        <end position="198"/>
    </location>
</feature>
<organism evidence="2 3">
    <name type="scientific">Aspergillus carbonarius (strain ITEM 5010)</name>
    <dbReference type="NCBI Taxonomy" id="602072"/>
    <lineage>
        <taxon>Eukaryota</taxon>
        <taxon>Fungi</taxon>
        <taxon>Dikarya</taxon>
        <taxon>Ascomycota</taxon>
        <taxon>Pezizomycotina</taxon>
        <taxon>Eurotiomycetes</taxon>
        <taxon>Eurotiomycetidae</taxon>
        <taxon>Eurotiales</taxon>
        <taxon>Aspergillaceae</taxon>
        <taxon>Aspergillus</taxon>
        <taxon>Aspergillus subgen. Circumdati</taxon>
    </lineage>
</organism>